<protein>
    <submittedName>
        <fullName evidence="1">Family 1 glycosylhydrolase</fullName>
    </submittedName>
</protein>
<accession>A0A9D2EH57</accession>
<reference evidence="1" key="1">
    <citation type="journal article" date="2021" name="PeerJ">
        <title>Extensive microbial diversity within the chicken gut microbiome revealed by metagenomics and culture.</title>
        <authorList>
            <person name="Gilroy R."/>
            <person name="Ravi A."/>
            <person name="Getino M."/>
            <person name="Pursley I."/>
            <person name="Horton D.L."/>
            <person name="Alikhan N.F."/>
            <person name="Baker D."/>
            <person name="Gharbi K."/>
            <person name="Hall N."/>
            <person name="Watson M."/>
            <person name="Adriaenssens E.M."/>
            <person name="Foster-Nyarko E."/>
            <person name="Jarju S."/>
            <person name="Secka A."/>
            <person name="Antonio M."/>
            <person name="Oren A."/>
            <person name="Chaudhuri R.R."/>
            <person name="La Ragione R."/>
            <person name="Hildebrand F."/>
            <person name="Pallen M.J."/>
        </authorList>
    </citation>
    <scope>NUCLEOTIDE SEQUENCE</scope>
    <source>
        <strain evidence="1">ChiGjej4B4-7305</strain>
    </source>
</reference>
<dbReference type="GO" id="GO:0004553">
    <property type="term" value="F:hydrolase activity, hydrolyzing O-glycosyl compounds"/>
    <property type="evidence" value="ECO:0007669"/>
    <property type="project" value="InterPro"/>
</dbReference>
<reference evidence="1" key="2">
    <citation type="submission" date="2021-04" db="EMBL/GenBank/DDBJ databases">
        <authorList>
            <person name="Gilroy R."/>
        </authorList>
    </citation>
    <scope>NUCLEOTIDE SEQUENCE</scope>
    <source>
        <strain evidence="1">ChiGjej4B4-7305</strain>
    </source>
</reference>
<gene>
    <name evidence="1" type="ORF">H9815_17950</name>
</gene>
<dbReference type="EMBL" id="DXBY01000310">
    <property type="protein sequence ID" value="HIZ37663.1"/>
    <property type="molecule type" value="Genomic_DNA"/>
</dbReference>
<evidence type="ECO:0000313" key="1">
    <source>
        <dbReference type="EMBL" id="HIZ37663.1"/>
    </source>
</evidence>
<dbReference type="SUPFAM" id="SSF51445">
    <property type="entry name" value="(Trans)glycosidases"/>
    <property type="match status" value="1"/>
</dbReference>
<dbReference type="InterPro" id="IPR017853">
    <property type="entry name" value="GH"/>
</dbReference>
<proteinExistence type="predicted"/>
<dbReference type="Gene3D" id="3.20.20.80">
    <property type="entry name" value="Glycosidases"/>
    <property type="match status" value="1"/>
</dbReference>
<name>A0A9D2EH57_9MICO</name>
<dbReference type="InterPro" id="IPR051923">
    <property type="entry name" value="Glycosyl_Hydrolase_39"/>
</dbReference>
<dbReference type="Pfam" id="PF00232">
    <property type="entry name" value="Glyco_hydro_1"/>
    <property type="match status" value="1"/>
</dbReference>
<comment type="caution">
    <text evidence="1">The sequence shown here is derived from an EMBL/GenBank/DDBJ whole genome shotgun (WGS) entry which is preliminary data.</text>
</comment>
<dbReference type="AlphaFoldDB" id="A0A9D2EH57"/>
<organism evidence="1 2">
    <name type="scientific">Candidatus Ruania gallistercoris</name>
    <dbReference type="NCBI Taxonomy" id="2838746"/>
    <lineage>
        <taxon>Bacteria</taxon>
        <taxon>Bacillati</taxon>
        <taxon>Actinomycetota</taxon>
        <taxon>Actinomycetes</taxon>
        <taxon>Micrococcales</taxon>
        <taxon>Ruaniaceae</taxon>
        <taxon>Ruania</taxon>
    </lineage>
</organism>
<dbReference type="Proteomes" id="UP000824037">
    <property type="component" value="Unassembled WGS sequence"/>
</dbReference>
<dbReference type="PANTHER" id="PTHR12631:SF10">
    <property type="entry name" value="BETA-XYLOSIDASE-LIKE PROTEIN-RELATED"/>
    <property type="match status" value="1"/>
</dbReference>
<dbReference type="GO" id="GO:0005975">
    <property type="term" value="P:carbohydrate metabolic process"/>
    <property type="evidence" value="ECO:0007669"/>
    <property type="project" value="InterPro"/>
</dbReference>
<sequence length="399" mass="45294">MALGVGIEDTFIPQERTGHRRLDEYELTQHYHYWREDLTRAAEAGAEFVRWGIPWYRVEPVPGEFDFSWIDEVAEHMSTLGLRCVVDLLHYGTPLWLENSFINSRYPEVFGRYAGAVAQRYRGVFTAYTPANEPLVNAQWCGRDGRWPPYLTGEDGYVKVVVAVAEGMVRAQEAIQAVDSDAEIVLVDAGFRWSGDQFPRLSREHLEEWRFVATDLHLGRVEHGHPMYEYLRAHGVSAEKLAWFQGHAQTVDVMGVNYYPGFTTISFDADGAEVPGEGGVEGLVDLVRAYHERYRLPIAITETSRNESPDVKSRWLADSLGALDRLRDSGVPIVGYTWFPFLSLIDWAYRDATDSPDNHWNHLGLIDLRRTAGDVLERVPNAALTAYTAQARRRSVSAK</sequence>
<evidence type="ECO:0000313" key="2">
    <source>
        <dbReference type="Proteomes" id="UP000824037"/>
    </source>
</evidence>
<dbReference type="PANTHER" id="PTHR12631">
    <property type="entry name" value="ALPHA-L-IDURONIDASE"/>
    <property type="match status" value="1"/>
</dbReference>
<dbReference type="InterPro" id="IPR001360">
    <property type="entry name" value="Glyco_hydro_1"/>
</dbReference>